<evidence type="ECO:0000256" key="6">
    <source>
        <dbReference type="SAM" id="Phobius"/>
    </source>
</evidence>
<sequence length="906" mass="103067">MRDREAEPGPPPAAGPRPARSRGLRRCPIRRPVCPAGNDVNEPGPANTWVPSRENVLRVNFSVGLSLGSFGEALPARFNSVLRVTLVRLQRELVKPATFGLQKRFKLLIDGVLTLSSSQFAVVSSDVESCPSLRDVHSINPTQLIARIESYEGREKKGISDVRRTFCLFVTFDLLFITLLWIIELNVKGGIETTLEKEVLHYDYSSSYFDIFLLAVFRFKVLILAYAMCRLRHWWAIAFTTAVTSAFLLAKVIISQLFSQGAFGYVLPIISFILAWIETWFLDFKVLPQETEEENRFLIAQDASERTALLHPGVLSDGQFYSPPESVAGSDEDSEEKQDSEKPIAVSHSSLKEGNPPKLLRAWSWAPLHLFIGFPGKDSGGPDVEEIYFFGDESTRMLGRDFLWFKSRTKRKSLQEVVGVWKLATESVSDLLAELLTGEFTFQYLEKREYKNFKVEQAICTAPATSPEELSTNLSLKKLFAFDSNQKRRLFMLRPVVSIKCQKEKSHQKQKKMSITQNMLTILGVVSFVGVQQCDEELAYVTWHESAYQTLMPHLTYNVVIKEGKQKEEDAFWNYISLYLLRSKTEDNMNGYTYHFPGKYPNDVPGFDEAAHLCINHFQDPLKQALKAHIKELAPKNEEGKTLSTITLNTVIFYRINTGNQHCISAECISKLIICPNMSVWTAPNSYNQKNQNKSSKTLRTMHRNPIPVTKFITSYNTVFMKKMDLVFCRMHIHIYILGSYFQAGKHFKRNPHISWGAPATVKDWRTTPDNWEILHSASTPSANVAFVKIRNCKISEKNNMSSFKIYQVADSKKSALKEQNLVTFLFPMVPKKSVIHSEKKGELSNCSTPSSLKLTVKEILLAKPLHTMEDYSSGKRRNQTKTVFTDCKSQRGTGGKRIITKERRQ</sequence>
<feature type="transmembrane region" description="Helical" evidence="6">
    <location>
        <begin position="234"/>
        <end position="256"/>
    </location>
</feature>
<keyword evidence="3 6" id="KW-0812">Transmembrane</keyword>
<organism evidence="8">
    <name type="scientific">Lamprotornis superbus</name>
    <dbReference type="NCBI Taxonomy" id="245042"/>
    <lineage>
        <taxon>Eukaryota</taxon>
        <taxon>Metazoa</taxon>
        <taxon>Chordata</taxon>
        <taxon>Craniata</taxon>
        <taxon>Vertebrata</taxon>
        <taxon>Euteleostomi</taxon>
        <taxon>Archelosauria</taxon>
        <taxon>Archosauria</taxon>
        <taxon>Dinosauria</taxon>
        <taxon>Saurischia</taxon>
        <taxon>Theropoda</taxon>
        <taxon>Coelurosauria</taxon>
        <taxon>Aves</taxon>
        <taxon>Neognathae</taxon>
        <taxon>Neoaves</taxon>
        <taxon>Telluraves</taxon>
        <taxon>Australaves</taxon>
        <taxon>Passeriformes</taxon>
        <taxon>Sturnidae</taxon>
        <taxon>Lamprotornis</taxon>
    </lineage>
</organism>
<dbReference type="AlphaFoldDB" id="A0A835TTY8"/>
<dbReference type="GO" id="GO:0140284">
    <property type="term" value="C:endoplasmic reticulum-endosome membrane contact site"/>
    <property type="evidence" value="ECO:0007669"/>
    <property type="project" value="TreeGrafter"/>
</dbReference>
<keyword evidence="10" id="KW-1185">Reference proteome</keyword>
<comment type="caution">
    <text evidence="8">The sequence shown here is derived from an EMBL/GenBank/DDBJ whole genome shotgun (WGS) entry which is preliminary data.</text>
</comment>
<dbReference type="GO" id="GO:0030301">
    <property type="term" value="P:cholesterol transport"/>
    <property type="evidence" value="ECO:0007669"/>
    <property type="project" value="TreeGrafter"/>
</dbReference>
<dbReference type="InterPro" id="IPR019498">
    <property type="entry name" value="MENTAL"/>
</dbReference>
<dbReference type="GO" id="GO:0015485">
    <property type="term" value="F:cholesterol binding"/>
    <property type="evidence" value="ECO:0007669"/>
    <property type="project" value="TreeGrafter"/>
</dbReference>
<comment type="subcellular location">
    <subcellularLocation>
        <location evidence="1">Late endosome membrane</location>
        <topology evidence="1">Multi-pass membrane protein</topology>
    </subcellularLocation>
</comment>
<reference evidence="8" key="1">
    <citation type="submission" date="2020-10" db="EMBL/GenBank/DDBJ databases">
        <title>Feather gene expression reveals the developmental basis of iridescence in African starlings.</title>
        <authorList>
            <person name="Rubenstein D.R."/>
        </authorList>
    </citation>
    <scope>NUCLEOTIDE SEQUENCE</scope>
    <source>
        <strain evidence="8">SS15</strain>
        <tissue evidence="8">Liver</tissue>
    </source>
</reference>
<protein>
    <submittedName>
        <fullName evidence="8">MLN64 N-terminal domain</fullName>
    </submittedName>
</protein>
<dbReference type="Proteomes" id="UP000618051">
    <property type="component" value="Unassembled WGS sequence"/>
</dbReference>
<evidence type="ECO:0000256" key="2">
    <source>
        <dbReference type="ARBA" id="ARBA00010909"/>
    </source>
</evidence>
<dbReference type="EMBL" id="JADDUC010000137">
    <property type="protein sequence ID" value="KAG0117498.1"/>
    <property type="molecule type" value="Genomic_DNA"/>
</dbReference>
<dbReference type="PANTHER" id="PTHR46121:SF1">
    <property type="entry name" value="STARD3 N-TERMINAL-LIKE PROTEIN"/>
    <property type="match status" value="1"/>
</dbReference>
<proteinExistence type="inferred from homology"/>
<reference evidence="9" key="3">
    <citation type="submission" date="2022-01" db="EMBL/GenBank/DDBJ databases">
        <authorList>
            <person name="Rubenstein D.R."/>
        </authorList>
    </citation>
    <scope>NUCLEOTIDE SEQUENCE</scope>
    <source>
        <strain evidence="9">SS15</strain>
        <tissue evidence="9">Liver</tissue>
    </source>
</reference>
<feature type="region of interest" description="Disordered" evidence="5">
    <location>
        <begin position="1"/>
        <end position="27"/>
    </location>
</feature>
<evidence type="ECO:0000313" key="8">
    <source>
        <dbReference type="EMBL" id="KAG0117498.1"/>
    </source>
</evidence>
<name>A0A835TTY8_9PASS</name>
<feature type="non-terminal residue" evidence="8">
    <location>
        <position position="1"/>
    </location>
</feature>
<evidence type="ECO:0000313" key="10">
    <source>
        <dbReference type="Proteomes" id="UP000618051"/>
    </source>
</evidence>
<evidence type="ECO:0000313" key="9">
    <source>
        <dbReference type="EMBL" id="KAI1242949.1"/>
    </source>
</evidence>
<keyword evidence="6" id="KW-1133">Transmembrane helix</keyword>
<feature type="transmembrane region" description="Helical" evidence="6">
    <location>
        <begin position="166"/>
        <end position="187"/>
    </location>
</feature>
<evidence type="ECO:0000259" key="7">
    <source>
        <dbReference type="PROSITE" id="PS51439"/>
    </source>
</evidence>
<dbReference type="PROSITE" id="PS51439">
    <property type="entry name" value="MENTAL"/>
    <property type="match status" value="1"/>
</dbReference>
<dbReference type="GO" id="GO:0031902">
    <property type="term" value="C:late endosome membrane"/>
    <property type="evidence" value="ECO:0007669"/>
    <property type="project" value="UniProtKB-SubCell"/>
</dbReference>
<feature type="region of interest" description="Disordered" evidence="5">
    <location>
        <begin position="314"/>
        <end position="352"/>
    </location>
</feature>
<dbReference type="InterPro" id="IPR051869">
    <property type="entry name" value="STARD3"/>
</dbReference>
<feature type="transmembrane region" description="Helical" evidence="6">
    <location>
        <begin position="207"/>
        <end position="227"/>
    </location>
</feature>
<evidence type="ECO:0000256" key="3">
    <source>
        <dbReference type="ARBA" id="ARBA00022692"/>
    </source>
</evidence>
<evidence type="ECO:0000256" key="5">
    <source>
        <dbReference type="SAM" id="MobiDB-lite"/>
    </source>
</evidence>
<comment type="similarity">
    <text evidence="2">Belongs to the STARD3 family.</text>
</comment>
<evidence type="ECO:0000256" key="4">
    <source>
        <dbReference type="ARBA" id="ARBA00023136"/>
    </source>
</evidence>
<reference evidence="9 10" key="2">
    <citation type="journal article" date="2021" name="J. Hered.">
        <title>Feather Gene Expression Elucidates the Developmental Basis of Plumage Iridescence in African Starlings.</title>
        <authorList>
            <person name="Rubenstein D.R."/>
            <person name="Corvelo A."/>
            <person name="MacManes M.D."/>
            <person name="Maia R."/>
            <person name="Narzisi G."/>
            <person name="Rousaki A."/>
            <person name="Vandenabeele P."/>
            <person name="Shawkey M.D."/>
            <person name="Solomon J."/>
        </authorList>
    </citation>
    <scope>NUCLEOTIDE SEQUENCE [LARGE SCALE GENOMIC DNA]</scope>
    <source>
        <strain evidence="9">SS15</strain>
    </source>
</reference>
<dbReference type="GO" id="GO:0099044">
    <property type="term" value="P:vesicle tethering to endoplasmic reticulum"/>
    <property type="evidence" value="ECO:0007669"/>
    <property type="project" value="TreeGrafter"/>
</dbReference>
<evidence type="ECO:0000256" key="1">
    <source>
        <dbReference type="ARBA" id="ARBA00004107"/>
    </source>
</evidence>
<keyword evidence="4 6" id="KW-0472">Membrane</keyword>
<dbReference type="GO" id="GO:0005789">
    <property type="term" value="C:endoplasmic reticulum membrane"/>
    <property type="evidence" value="ECO:0007669"/>
    <property type="project" value="TreeGrafter"/>
</dbReference>
<dbReference type="Pfam" id="PF10457">
    <property type="entry name" value="MENTAL"/>
    <property type="match status" value="1"/>
</dbReference>
<dbReference type="GO" id="GO:0005765">
    <property type="term" value="C:lysosomal membrane"/>
    <property type="evidence" value="ECO:0007669"/>
    <property type="project" value="TreeGrafter"/>
</dbReference>
<dbReference type="PANTHER" id="PTHR46121">
    <property type="entry name" value="STEROIDOGENIC ACUTE REGULATORY PROTEIN-LIKE"/>
    <property type="match status" value="1"/>
</dbReference>
<dbReference type="OrthoDB" id="5912992at2759"/>
<dbReference type="EMBL" id="JADDUC020000001">
    <property type="protein sequence ID" value="KAI1242949.1"/>
    <property type="molecule type" value="Genomic_DNA"/>
</dbReference>
<feature type="domain" description="MENTAL" evidence="7">
    <location>
        <begin position="159"/>
        <end position="330"/>
    </location>
</feature>
<gene>
    <name evidence="9" type="ORF">IHE44_0000512</name>
    <name evidence="8" type="ORF">IHE44_002563</name>
</gene>
<accession>A0A835TTY8</accession>